<gene>
    <name evidence="3" type="ORF">RU97_GL000456</name>
</gene>
<name>A0A1L8RKD1_9ENTE</name>
<dbReference type="STRING" id="214095.RU97_GL000456"/>
<evidence type="ECO:0000313" key="4">
    <source>
        <dbReference type="Proteomes" id="UP000181884"/>
    </source>
</evidence>
<dbReference type="PANTHER" id="PTHR34136">
    <property type="match status" value="1"/>
</dbReference>
<comment type="caution">
    <text evidence="3">The sequence shown here is derived from an EMBL/GenBank/DDBJ whole genome shotgun (WGS) entry which is preliminary data.</text>
</comment>
<dbReference type="PANTHER" id="PTHR34136:SF1">
    <property type="entry name" value="UDP-N-ACETYL-D-MANNOSAMINURONIC ACID TRANSFERASE"/>
    <property type="match status" value="1"/>
</dbReference>
<dbReference type="Proteomes" id="UP000181884">
    <property type="component" value="Unassembled WGS sequence"/>
</dbReference>
<accession>A0A1L8RKD1</accession>
<evidence type="ECO:0008006" key="5">
    <source>
        <dbReference type="Google" id="ProtNLM"/>
    </source>
</evidence>
<dbReference type="Pfam" id="PF03808">
    <property type="entry name" value="Glyco_tran_WecG"/>
    <property type="match status" value="1"/>
</dbReference>
<dbReference type="EMBL" id="JXKH01000001">
    <property type="protein sequence ID" value="OJG20223.1"/>
    <property type="molecule type" value="Genomic_DNA"/>
</dbReference>
<evidence type="ECO:0000313" key="3">
    <source>
        <dbReference type="EMBL" id="OJG20223.1"/>
    </source>
</evidence>
<proteinExistence type="predicted"/>
<keyword evidence="4" id="KW-1185">Reference proteome</keyword>
<dbReference type="InterPro" id="IPR004629">
    <property type="entry name" value="WecG_TagA_CpsF"/>
</dbReference>
<sequence length="231" mass="26204">MTITDIIRALPAHTPQNKMTAISVNPQIALSIKDYPELVPFLENSTFRIPDGIGVVLVSKLTKGKVRERVAGIDLMTAFLEYANQQGQRIFLYGAKPEINKAAAENIQQQYPHLTIAGRIDGYTQLTDEEIVATMNQSKPDFVFVALGFPRQEKWLAKNYQAVDASVFQDVGGSFDVMSGYVKRAPAFFVNLHIEWLYRSLQHPSRFYRILQLPVFLLKGLNWHRHNQKGV</sequence>
<dbReference type="AlphaFoldDB" id="A0A1L8RKD1"/>
<dbReference type="CDD" id="cd06533">
    <property type="entry name" value="Glyco_transf_WecG_TagA"/>
    <property type="match status" value="1"/>
</dbReference>
<keyword evidence="1" id="KW-0328">Glycosyltransferase</keyword>
<keyword evidence="2" id="KW-0808">Transferase</keyword>
<organism evidence="3 4">
    <name type="scientific">Enterococcus canis</name>
    <dbReference type="NCBI Taxonomy" id="214095"/>
    <lineage>
        <taxon>Bacteria</taxon>
        <taxon>Bacillati</taxon>
        <taxon>Bacillota</taxon>
        <taxon>Bacilli</taxon>
        <taxon>Lactobacillales</taxon>
        <taxon>Enterococcaceae</taxon>
        <taxon>Enterococcus</taxon>
    </lineage>
</organism>
<dbReference type="NCBIfam" id="TIGR00696">
    <property type="entry name" value="wecG_tagA_cpsF"/>
    <property type="match status" value="1"/>
</dbReference>
<protein>
    <recommendedName>
        <fullName evidence="5">N-acetylglucosaminyldiphosphoundecaprenol N-acetyl-beta-D-mannosaminyltransferase</fullName>
    </recommendedName>
</protein>
<dbReference type="GO" id="GO:0016758">
    <property type="term" value="F:hexosyltransferase activity"/>
    <property type="evidence" value="ECO:0007669"/>
    <property type="project" value="TreeGrafter"/>
</dbReference>
<evidence type="ECO:0000256" key="1">
    <source>
        <dbReference type="ARBA" id="ARBA00022676"/>
    </source>
</evidence>
<evidence type="ECO:0000256" key="2">
    <source>
        <dbReference type="ARBA" id="ARBA00022679"/>
    </source>
</evidence>
<reference evidence="3 4" key="1">
    <citation type="submission" date="2014-12" db="EMBL/GenBank/DDBJ databases">
        <title>Draft genome sequences of 29 type strains of Enterococci.</title>
        <authorList>
            <person name="Zhong Z."/>
            <person name="Sun Z."/>
            <person name="Liu W."/>
            <person name="Zhang W."/>
            <person name="Zhang H."/>
        </authorList>
    </citation>
    <scope>NUCLEOTIDE SEQUENCE [LARGE SCALE GENOMIC DNA]</scope>
    <source>
        <strain evidence="3 4">DSM 17029</strain>
    </source>
</reference>